<evidence type="ECO:0000256" key="9">
    <source>
        <dbReference type="ARBA" id="ARBA00057039"/>
    </source>
</evidence>
<comment type="cofactor">
    <cofactor evidence="2 11">
        <name>Mg(2+)</name>
        <dbReference type="ChEBI" id="CHEBI:18420"/>
    </cofactor>
</comment>
<dbReference type="RefSeq" id="WP_036312953.1">
    <property type="nucleotide sequence ID" value="NZ_JRQD01000002.1"/>
</dbReference>
<evidence type="ECO:0000313" key="13">
    <source>
        <dbReference type="EMBL" id="KGM07556.1"/>
    </source>
</evidence>
<comment type="similarity">
    <text evidence="3 11 12">Belongs to the isocitrate lyase/PEP mutase superfamily. Methylisocitrate lyase family.</text>
</comment>
<evidence type="ECO:0000256" key="1">
    <source>
        <dbReference type="ARBA" id="ARBA00001050"/>
    </source>
</evidence>
<keyword evidence="5 11" id="KW-0479">Metal-binding</keyword>
<dbReference type="InterPro" id="IPR015813">
    <property type="entry name" value="Pyrv/PenolPyrv_kinase-like_dom"/>
</dbReference>
<dbReference type="CDD" id="cd00377">
    <property type="entry name" value="ICL_PEPM"/>
    <property type="match status" value="1"/>
</dbReference>
<comment type="pathway">
    <text evidence="11 12">Organic acid metabolism; propanoate degradation.</text>
</comment>
<dbReference type="PROSITE" id="PS00161">
    <property type="entry name" value="ISOCITRATE_LYASE"/>
    <property type="match status" value="1"/>
</dbReference>
<feature type="binding site" evidence="11">
    <location>
        <position position="157"/>
    </location>
    <ligand>
        <name>substrate</name>
    </ligand>
</feature>
<dbReference type="STRING" id="392484.LP43_1171"/>
<comment type="subunit">
    <text evidence="8 11">Homotetramer; dimer of dimers.</text>
</comment>
<evidence type="ECO:0000256" key="6">
    <source>
        <dbReference type="ARBA" id="ARBA00022842"/>
    </source>
</evidence>
<feature type="binding site" evidence="11">
    <location>
        <begin position="45"/>
        <end position="47"/>
    </location>
    <ligand>
        <name>substrate</name>
    </ligand>
</feature>
<sequence>MSLPSAGARFRQAVIDEQPLQVMGAINAYHARLADSVGYKALYVSGGGVAAGSLGVPDLGITTMEDVVTDVERISNVTELPVLVDIDTGFGGAFNIARTIKAMIRAGAGAVHIEDQVQAKRCGHRPNKAIVSQTEMVDRIKAAVDAKTDPDFVIMARTDALAVEGLQSAIDRACACVEAGADMIFPEAITDLSMYKQFAEAVNKPVLANITEFGSTPLFTLDELADHDVSLVLYPLSAFRAMNQAALNVYQSIREHGTQQHVVDSMQTRNELYDYLDYHAYEQKLDQLFNNEKDHK</sequence>
<dbReference type="Pfam" id="PF13714">
    <property type="entry name" value="PEP_mutase"/>
    <property type="match status" value="1"/>
</dbReference>
<dbReference type="Proteomes" id="UP000029999">
    <property type="component" value="Unassembled WGS sequence"/>
</dbReference>
<organism evidence="13 14">
    <name type="scientific">Methylophaga thiooxydans</name>
    <dbReference type="NCBI Taxonomy" id="392484"/>
    <lineage>
        <taxon>Bacteria</taxon>
        <taxon>Pseudomonadati</taxon>
        <taxon>Pseudomonadota</taxon>
        <taxon>Gammaproteobacteria</taxon>
        <taxon>Thiotrichales</taxon>
        <taxon>Piscirickettsiaceae</taxon>
        <taxon>Methylophaga</taxon>
    </lineage>
</organism>
<keyword evidence="6 11" id="KW-0460">Magnesium</keyword>
<feature type="binding site" evidence="11">
    <location>
        <position position="187"/>
    </location>
    <ligand>
        <name>substrate</name>
    </ligand>
</feature>
<comment type="function">
    <text evidence="9">Involved in the catabolism of short chain fatty acids (SCFA) via the 2-methylcitrate cycle I (propionate degradation route). Catalyzes the thermodynamically favored C-C bond cleavage of (2R,3S)-2-methylisocitrate to yield pyruvate and succinate via an alpha-carboxy-carbanion intermediate.</text>
</comment>
<dbReference type="InterPro" id="IPR040442">
    <property type="entry name" value="Pyrv_kinase-like_dom_sf"/>
</dbReference>
<dbReference type="InterPro" id="IPR039556">
    <property type="entry name" value="ICL/PEPM"/>
</dbReference>
<dbReference type="PANTHER" id="PTHR42905:SF5">
    <property type="entry name" value="CARBOXYVINYL-CARBOXYPHOSPHONATE PHOSPHORYLMUTASE, CHLOROPLASTIC"/>
    <property type="match status" value="1"/>
</dbReference>
<comment type="function">
    <text evidence="11">Involved in the catabolism of short chain fatty acids (SCFA) via the 2-methylcitrate cycle (propionate degradation route). Catalyzes the thermodynamically favored C-C bond cleavage of (2R,3S)-2-methylisocitrate to yield pyruvate and succinate via an alpha-carboxy-carbanion intermediate.</text>
</comment>
<feature type="binding site" evidence="11">
    <location>
        <position position="240"/>
    </location>
    <ligand>
        <name>substrate</name>
    </ligand>
</feature>
<evidence type="ECO:0000256" key="10">
    <source>
        <dbReference type="ARBA" id="ARBA00073849"/>
    </source>
</evidence>
<dbReference type="HAMAP" id="MF_01939">
    <property type="entry name" value="PrpB"/>
    <property type="match status" value="1"/>
</dbReference>
<dbReference type="AlphaFoldDB" id="A0A0A0BHW3"/>
<dbReference type="NCBIfam" id="NF008455">
    <property type="entry name" value="PRK11320.1"/>
    <property type="match status" value="1"/>
</dbReference>
<evidence type="ECO:0000256" key="2">
    <source>
        <dbReference type="ARBA" id="ARBA00001946"/>
    </source>
</evidence>
<dbReference type="GO" id="GO:0019629">
    <property type="term" value="P:propionate catabolic process, 2-methylcitrate cycle"/>
    <property type="evidence" value="ECO:0007669"/>
    <property type="project" value="UniProtKB-UniRule"/>
</dbReference>
<comment type="function">
    <text evidence="12">Catalyzes the thermodynamically favored C-C bond cleavage of (2R,3S)-2-methylisocitrate to yield pyruvate and succinate.</text>
</comment>
<dbReference type="GO" id="GO:0000287">
    <property type="term" value="F:magnesium ion binding"/>
    <property type="evidence" value="ECO:0007669"/>
    <property type="project" value="UniProtKB-UniRule"/>
</dbReference>
<dbReference type="NCBIfam" id="TIGR02317">
    <property type="entry name" value="prpB"/>
    <property type="match status" value="1"/>
</dbReference>
<feature type="binding site" evidence="11">
    <location>
        <begin position="209"/>
        <end position="211"/>
    </location>
    <ligand>
        <name>substrate</name>
    </ligand>
</feature>
<dbReference type="EMBL" id="JRQD01000002">
    <property type="protein sequence ID" value="KGM07556.1"/>
    <property type="molecule type" value="Genomic_DNA"/>
</dbReference>
<dbReference type="InterPro" id="IPR012695">
    <property type="entry name" value="PrpB"/>
</dbReference>
<reference evidence="13 14" key="1">
    <citation type="submission" date="2014-09" db="EMBL/GenBank/DDBJ databases">
        <authorList>
            <person name="Grob C."/>
            <person name="Taubert M."/>
            <person name="Howat A.M."/>
            <person name="Burns O.J."/>
            <person name="Dixon J.L."/>
            <person name="Chen Y."/>
            <person name="Murrell J.C."/>
        </authorList>
    </citation>
    <scope>NUCLEOTIDE SEQUENCE [LARGE SCALE GENOMIC DNA]</scope>
    <source>
        <strain evidence="13">L4</strain>
    </source>
</reference>
<evidence type="ECO:0000256" key="4">
    <source>
        <dbReference type="ARBA" id="ARBA00012260"/>
    </source>
</evidence>
<dbReference type="UniPathway" id="UPA00946"/>
<evidence type="ECO:0000313" key="14">
    <source>
        <dbReference type="Proteomes" id="UP000029999"/>
    </source>
</evidence>
<dbReference type="GO" id="GO:0046421">
    <property type="term" value="F:methylisocitrate lyase activity"/>
    <property type="evidence" value="ECO:0007669"/>
    <property type="project" value="UniProtKB-UniRule"/>
</dbReference>
<dbReference type="EC" id="4.1.3.30" evidence="4 11"/>
<dbReference type="InterPro" id="IPR018523">
    <property type="entry name" value="Isocitrate_lyase_ph_CS"/>
</dbReference>
<evidence type="ECO:0000256" key="7">
    <source>
        <dbReference type="ARBA" id="ARBA00023239"/>
    </source>
</evidence>
<feature type="binding site" evidence="11">
    <location>
        <position position="87"/>
    </location>
    <ligand>
        <name>Mg(2+)</name>
        <dbReference type="ChEBI" id="CHEBI:18420"/>
    </ligand>
</feature>
<name>A0A0A0BHW3_9GAMM</name>
<dbReference type="PANTHER" id="PTHR42905">
    <property type="entry name" value="PHOSPHOENOLPYRUVATE CARBOXYLASE"/>
    <property type="match status" value="1"/>
</dbReference>
<comment type="catalytic activity">
    <reaction evidence="1 11 12">
        <text>(2S,3R)-3-hydroxybutane-1,2,3-tricarboxylate = pyruvate + succinate</text>
        <dbReference type="Rhea" id="RHEA:16809"/>
        <dbReference type="ChEBI" id="CHEBI:15361"/>
        <dbReference type="ChEBI" id="CHEBI:30031"/>
        <dbReference type="ChEBI" id="CHEBI:57429"/>
        <dbReference type="EC" id="4.1.3.30"/>
    </reaction>
</comment>
<proteinExistence type="inferred from homology"/>
<feature type="binding site" evidence="11">
    <location>
        <position position="85"/>
    </location>
    <ligand>
        <name>Mg(2+)</name>
        <dbReference type="ChEBI" id="CHEBI:18420"/>
    </ligand>
</feature>
<feature type="binding site" evidence="11">
    <location>
        <begin position="122"/>
        <end position="123"/>
    </location>
    <ligand>
        <name>substrate</name>
    </ligand>
</feature>
<accession>A0A0A0BHW3</accession>
<feature type="binding site" evidence="11">
    <location>
        <position position="269"/>
    </location>
    <ligand>
        <name>substrate</name>
    </ligand>
</feature>
<evidence type="ECO:0000256" key="8">
    <source>
        <dbReference type="ARBA" id="ARBA00044762"/>
    </source>
</evidence>
<comment type="caution">
    <text evidence="13">The sequence shown here is derived from an EMBL/GenBank/DDBJ whole genome shotgun (WGS) entry which is preliminary data.</text>
</comment>
<evidence type="ECO:0000256" key="11">
    <source>
        <dbReference type="HAMAP-Rule" id="MF_01939"/>
    </source>
</evidence>
<dbReference type="SUPFAM" id="SSF51621">
    <property type="entry name" value="Phosphoenolpyruvate/pyruvate domain"/>
    <property type="match status" value="1"/>
</dbReference>
<dbReference type="FunFam" id="3.20.20.60:FF:000009">
    <property type="entry name" value="2-methylisocitrate lyase"/>
    <property type="match status" value="1"/>
</dbReference>
<dbReference type="Gene3D" id="3.20.20.60">
    <property type="entry name" value="Phosphoenolpyruvate-binding domains"/>
    <property type="match status" value="1"/>
</dbReference>
<keyword evidence="7 11" id="KW-0456">Lyase</keyword>
<evidence type="ECO:0000256" key="3">
    <source>
        <dbReference type="ARBA" id="ARBA00009282"/>
    </source>
</evidence>
<protein>
    <recommendedName>
        <fullName evidence="10 11">2-methylisocitrate lyase</fullName>
        <shortName evidence="11">2-MIC</shortName>
        <shortName evidence="11">MICL</shortName>
        <ecNumber evidence="4 11">4.1.3.30</ecNumber>
    </recommendedName>
    <alternativeName>
        <fullName evidence="11">(2R,3S)-2-methylisocitrate lyase</fullName>
    </alternativeName>
</protein>
<evidence type="ECO:0000256" key="12">
    <source>
        <dbReference type="RuleBase" id="RU361121"/>
    </source>
</evidence>
<evidence type="ECO:0000256" key="5">
    <source>
        <dbReference type="ARBA" id="ARBA00022723"/>
    </source>
</evidence>
<gene>
    <name evidence="11" type="primary">prpB</name>
    <name evidence="13" type="ORF">LP43_1171</name>
</gene>